<dbReference type="Proteomes" id="UP000070544">
    <property type="component" value="Unassembled WGS sequence"/>
</dbReference>
<accession>A0A139A5Q5</accession>
<proteinExistence type="predicted"/>
<protein>
    <submittedName>
        <fullName evidence="1">Uncharacterized protein</fullName>
    </submittedName>
</protein>
<gene>
    <name evidence="1" type="ORF">M427DRAFT_59803</name>
</gene>
<name>A0A139A5Q5_GONPJ</name>
<dbReference type="AlphaFoldDB" id="A0A139A5Q5"/>
<evidence type="ECO:0000313" key="1">
    <source>
        <dbReference type="EMBL" id="KXS12116.1"/>
    </source>
</evidence>
<keyword evidence="2" id="KW-1185">Reference proteome</keyword>
<evidence type="ECO:0000313" key="2">
    <source>
        <dbReference type="Proteomes" id="UP000070544"/>
    </source>
</evidence>
<sequence>MFPSQALCQTCAHSPAKPDEPRSRTRIEFYECSFSRSPLQSPPANPLANLITQSSRRGTLEQPFYVSPVATTFRVPTFEEDGYPIMTALNTFTVISSEDLQLLFYAFLAPGASLLVPDGTAHQKVVMSFNAIIDGATYVPVSNYIRVRSAQAEDLEMDDEVRQLVVEDFKAALGDRVELPRTSIGPKGEIPQEWERGYYSPSRKTAFLLEAMQAVGEAKVNEIVDKGFGFFGRVNIATNPEYIARATNLARSQVVVAISSLVFPKSAQVKARELKAIPCCATSARGSAEQ</sequence>
<dbReference type="EMBL" id="KQ965791">
    <property type="protein sequence ID" value="KXS12116.1"/>
    <property type="molecule type" value="Genomic_DNA"/>
</dbReference>
<reference evidence="1 2" key="1">
    <citation type="journal article" date="2015" name="Genome Biol. Evol.">
        <title>Phylogenomic analyses indicate that early fungi evolved digesting cell walls of algal ancestors of land plants.</title>
        <authorList>
            <person name="Chang Y."/>
            <person name="Wang S."/>
            <person name="Sekimoto S."/>
            <person name="Aerts A.L."/>
            <person name="Choi C."/>
            <person name="Clum A."/>
            <person name="LaButti K.M."/>
            <person name="Lindquist E.A."/>
            <person name="Yee Ngan C."/>
            <person name="Ohm R.A."/>
            <person name="Salamov A.A."/>
            <person name="Grigoriev I.V."/>
            <person name="Spatafora J.W."/>
            <person name="Berbee M.L."/>
        </authorList>
    </citation>
    <scope>NUCLEOTIDE SEQUENCE [LARGE SCALE GENOMIC DNA]</scope>
    <source>
        <strain evidence="1 2">JEL478</strain>
    </source>
</reference>
<organism evidence="1 2">
    <name type="scientific">Gonapodya prolifera (strain JEL478)</name>
    <name type="common">Monoblepharis prolifera</name>
    <dbReference type="NCBI Taxonomy" id="1344416"/>
    <lineage>
        <taxon>Eukaryota</taxon>
        <taxon>Fungi</taxon>
        <taxon>Fungi incertae sedis</taxon>
        <taxon>Chytridiomycota</taxon>
        <taxon>Chytridiomycota incertae sedis</taxon>
        <taxon>Monoblepharidomycetes</taxon>
        <taxon>Monoblepharidales</taxon>
        <taxon>Gonapodyaceae</taxon>
        <taxon>Gonapodya</taxon>
    </lineage>
</organism>